<dbReference type="KEGG" id="spun:BFF78_15610"/>
<name>A0A1D7Y9Y4_9ACTN</name>
<feature type="domain" description="Luciferase-like" evidence="1">
    <location>
        <begin position="3"/>
        <end position="316"/>
    </location>
</feature>
<evidence type="ECO:0000313" key="3">
    <source>
        <dbReference type="Proteomes" id="UP000094960"/>
    </source>
</evidence>
<reference evidence="3" key="1">
    <citation type="submission" date="2016-09" db="EMBL/GenBank/DDBJ databases">
        <title>Streptomyces puniciscabiei strain:TW1S1 Genome sequencing and assembly.</title>
        <authorList>
            <person name="Kim M.-K."/>
            <person name="Kim S.B."/>
        </authorList>
    </citation>
    <scope>NUCLEOTIDE SEQUENCE [LARGE SCALE GENOMIC DNA]</scope>
    <source>
        <strain evidence="3">TW1S1</strain>
    </source>
</reference>
<dbReference type="InterPro" id="IPR036661">
    <property type="entry name" value="Luciferase-like_sf"/>
</dbReference>
<dbReference type="Gene3D" id="3.20.20.30">
    <property type="entry name" value="Luciferase-like domain"/>
    <property type="match status" value="1"/>
</dbReference>
<protein>
    <submittedName>
        <fullName evidence="2">Oxidoreductase</fullName>
    </submittedName>
</protein>
<organism evidence="2 3">
    <name type="scientific">Streptomyces fodineus</name>
    <dbReference type="NCBI Taxonomy" id="1904616"/>
    <lineage>
        <taxon>Bacteria</taxon>
        <taxon>Bacillati</taxon>
        <taxon>Actinomycetota</taxon>
        <taxon>Actinomycetes</taxon>
        <taxon>Kitasatosporales</taxon>
        <taxon>Streptomycetaceae</taxon>
        <taxon>Streptomyces</taxon>
    </lineage>
</organism>
<dbReference type="SUPFAM" id="SSF51679">
    <property type="entry name" value="Bacterial luciferase-like"/>
    <property type="match status" value="1"/>
</dbReference>
<sequence>MTEYGISILPDTGPEDRSPQEYYANLLDVARLTDELGLEYVKMTEHYLHPYGGYCPDPLAFLSAVAAVTGRVRLMTGGIQASFHHPIQLAASTAQLDAISGGRLDVGFARAFLPYEFDAFGVDMDTSTDRFRRTVDATVRLWTEPKVDEDGPFFRYSGATSVPPPTQRAHPPVWTAALITRSSFQWIGESGYNLLVASAPTREKAGQVREMIDFYRSCFLGAEKNRGRQPKVAISIALMLAETDEEARELGRRHLRRHWDTFAAAAGSWQGRASASYQGYREAMVDKHRSGASEDAGLAVLGSPDTAVRQLREIREVLTPDVILFQIDYGQQPRATMRRTLELFARQVRPRLDAEERQEDAR</sequence>
<dbReference type="GO" id="GO:0016705">
    <property type="term" value="F:oxidoreductase activity, acting on paired donors, with incorporation or reduction of molecular oxygen"/>
    <property type="evidence" value="ECO:0007669"/>
    <property type="project" value="InterPro"/>
</dbReference>
<dbReference type="Pfam" id="PF00296">
    <property type="entry name" value="Bac_luciferase"/>
    <property type="match status" value="1"/>
</dbReference>
<dbReference type="GO" id="GO:0005829">
    <property type="term" value="C:cytosol"/>
    <property type="evidence" value="ECO:0007669"/>
    <property type="project" value="TreeGrafter"/>
</dbReference>
<dbReference type="PANTHER" id="PTHR30137">
    <property type="entry name" value="LUCIFERASE-LIKE MONOOXYGENASE"/>
    <property type="match status" value="1"/>
</dbReference>
<dbReference type="InterPro" id="IPR011251">
    <property type="entry name" value="Luciferase-like_dom"/>
</dbReference>
<accession>A0A1D7Y9Y4</accession>
<dbReference type="RefSeq" id="WP_069778918.1">
    <property type="nucleotide sequence ID" value="NZ_CP017248.1"/>
</dbReference>
<proteinExistence type="predicted"/>
<dbReference type="EMBL" id="CP017248">
    <property type="protein sequence ID" value="AOR32304.1"/>
    <property type="molecule type" value="Genomic_DNA"/>
</dbReference>
<dbReference type="AlphaFoldDB" id="A0A1D7Y9Y4"/>
<dbReference type="Proteomes" id="UP000094960">
    <property type="component" value="Chromosome"/>
</dbReference>
<dbReference type="PANTHER" id="PTHR30137:SF6">
    <property type="entry name" value="LUCIFERASE-LIKE MONOOXYGENASE"/>
    <property type="match status" value="1"/>
</dbReference>
<keyword evidence="3" id="KW-1185">Reference proteome</keyword>
<gene>
    <name evidence="2" type="ORF">BFF78_15610</name>
</gene>
<evidence type="ECO:0000259" key="1">
    <source>
        <dbReference type="Pfam" id="PF00296"/>
    </source>
</evidence>
<dbReference type="InterPro" id="IPR050766">
    <property type="entry name" value="Bact_Lucif_Oxidored"/>
</dbReference>
<evidence type="ECO:0000313" key="2">
    <source>
        <dbReference type="EMBL" id="AOR32304.1"/>
    </source>
</evidence>